<dbReference type="PANTHER" id="PTHR32285:SF197">
    <property type="entry name" value="XYLAN O-ACETYLTRANSFERASE 12"/>
    <property type="match status" value="1"/>
</dbReference>
<keyword evidence="5" id="KW-0735">Signal-anchor</keyword>
<evidence type="ECO:0000259" key="13">
    <source>
        <dbReference type="Pfam" id="PF14416"/>
    </source>
</evidence>
<dbReference type="PANTHER" id="PTHR32285">
    <property type="entry name" value="PROTEIN TRICHOME BIREFRINGENCE-LIKE 9-RELATED"/>
    <property type="match status" value="1"/>
</dbReference>
<feature type="transmembrane region" description="Helical" evidence="11">
    <location>
        <begin position="49"/>
        <end position="72"/>
    </location>
</feature>
<dbReference type="Pfam" id="PF14416">
    <property type="entry name" value="PMR5N"/>
    <property type="match status" value="2"/>
</dbReference>
<evidence type="ECO:0000256" key="7">
    <source>
        <dbReference type="ARBA" id="ARBA00023034"/>
    </source>
</evidence>
<evidence type="ECO:0000256" key="3">
    <source>
        <dbReference type="ARBA" id="ARBA00022679"/>
    </source>
</evidence>
<evidence type="ECO:0000313" key="15">
    <source>
        <dbReference type="Proteomes" id="UP000026962"/>
    </source>
</evidence>
<dbReference type="AlphaFoldDB" id="A0A0E0MBJ4"/>
<dbReference type="Pfam" id="PF13839">
    <property type="entry name" value="PC-Esterase"/>
    <property type="match status" value="2"/>
</dbReference>
<evidence type="ECO:0000256" key="11">
    <source>
        <dbReference type="SAM" id="Phobius"/>
    </source>
</evidence>
<feature type="domain" description="Trichome birefringence-like N-terminal" evidence="13">
    <location>
        <begin position="607"/>
        <end position="661"/>
    </location>
</feature>
<evidence type="ECO:0000313" key="14">
    <source>
        <dbReference type="EnsemblPlants" id="OPUNC11G00410.1"/>
    </source>
</evidence>
<dbReference type="InterPro" id="IPR025846">
    <property type="entry name" value="TBL_N"/>
</dbReference>
<dbReference type="InterPro" id="IPR026057">
    <property type="entry name" value="TBL_C"/>
</dbReference>
<evidence type="ECO:0000256" key="6">
    <source>
        <dbReference type="ARBA" id="ARBA00022989"/>
    </source>
</evidence>
<comment type="similarity">
    <text evidence="2">Belongs to the PC-esterase family. TBL subfamily.</text>
</comment>
<dbReference type="OMA" id="DHASEWA"/>
<evidence type="ECO:0008006" key="16">
    <source>
        <dbReference type="Google" id="ProtNLM"/>
    </source>
</evidence>
<evidence type="ECO:0000256" key="2">
    <source>
        <dbReference type="ARBA" id="ARBA00007727"/>
    </source>
</evidence>
<proteinExistence type="inferred from homology"/>
<evidence type="ECO:0000256" key="5">
    <source>
        <dbReference type="ARBA" id="ARBA00022968"/>
    </source>
</evidence>
<evidence type="ECO:0000256" key="9">
    <source>
        <dbReference type="ARBA" id="ARBA00023157"/>
    </source>
</evidence>
<dbReference type="eggNOG" id="ENOG502SHUB">
    <property type="taxonomic scope" value="Eukaryota"/>
</dbReference>
<dbReference type="Proteomes" id="UP000026962">
    <property type="component" value="Chromosome 11"/>
</dbReference>
<feature type="domain" description="Trichome birefringence-like C-terminal" evidence="12">
    <location>
        <begin position="197"/>
        <end position="487"/>
    </location>
</feature>
<reference evidence="14" key="1">
    <citation type="submission" date="2015-04" db="UniProtKB">
        <authorList>
            <consortium name="EnsemblPlants"/>
        </authorList>
    </citation>
    <scope>IDENTIFICATION</scope>
</reference>
<protein>
    <recommendedName>
        <fullName evidence="16">Trichome birefringence-like N-terminal domain-containing protein</fullName>
    </recommendedName>
</protein>
<name>A0A0E0MBJ4_ORYPU</name>
<keyword evidence="7" id="KW-0333">Golgi apparatus</keyword>
<keyword evidence="10" id="KW-0325">Glycoprotein</keyword>
<keyword evidence="3" id="KW-0808">Transferase</keyword>
<dbReference type="Gramene" id="OPUNC11G00410.1">
    <property type="protein sequence ID" value="OPUNC11G00410.1"/>
    <property type="gene ID" value="OPUNC11G00410"/>
</dbReference>
<keyword evidence="9" id="KW-1015">Disulfide bond</keyword>
<dbReference type="GO" id="GO:0000139">
    <property type="term" value="C:Golgi membrane"/>
    <property type="evidence" value="ECO:0007669"/>
    <property type="project" value="UniProtKB-SubCell"/>
</dbReference>
<keyword evidence="8 11" id="KW-0472">Membrane</keyword>
<comment type="subcellular location">
    <subcellularLocation>
        <location evidence="1">Golgi apparatus membrane</location>
        <topology evidence="1">Single-pass type II membrane protein</topology>
    </subcellularLocation>
</comment>
<feature type="domain" description="Trichome birefringence-like C-terminal" evidence="12">
    <location>
        <begin position="662"/>
        <end position="954"/>
    </location>
</feature>
<dbReference type="HOGENOM" id="CLU_308053_0_0_1"/>
<dbReference type="STRING" id="4537.A0A0E0MBJ4"/>
<dbReference type="GO" id="GO:1990538">
    <property type="term" value="F:xylan O-acetyltransferase activity"/>
    <property type="evidence" value="ECO:0007669"/>
    <property type="project" value="UniProtKB-ARBA"/>
</dbReference>
<keyword evidence="4 11" id="KW-0812">Transmembrane</keyword>
<organism evidence="14">
    <name type="scientific">Oryza punctata</name>
    <name type="common">Red rice</name>
    <dbReference type="NCBI Taxonomy" id="4537"/>
    <lineage>
        <taxon>Eukaryota</taxon>
        <taxon>Viridiplantae</taxon>
        <taxon>Streptophyta</taxon>
        <taxon>Embryophyta</taxon>
        <taxon>Tracheophyta</taxon>
        <taxon>Spermatophyta</taxon>
        <taxon>Magnoliopsida</taxon>
        <taxon>Liliopsida</taxon>
        <taxon>Poales</taxon>
        <taxon>Poaceae</taxon>
        <taxon>BOP clade</taxon>
        <taxon>Oryzoideae</taxon>
        <taxon>Oryzeae</taxon>
        <taxon>Oryzinae</taxon>
        <taxon>Oryza</taxon>
    </lineage>
</organism>
<evidence type="ECO:0000256" key="4">
    <source>
        <dbReference type="ARBA" id="ARBA00022692"/>
    </source>
</evidence>
<dbReference type="InterPro" id="IPR029962">
    <property type="entry name" value="TBL"/>
</dbReference>
<accession>A0A0E0MBJ4</accession>
<evidence type="ECO:0000256" key="8">
    <source>
        <dbReference type="ARBA" id="ARBA00023136"/>
    </source>
</evidence>
<evidence type="ECO:0000256" key="10">
    <source>
        <dbReference type="ARBA" id="ARBA00023180"/>
    </source>
</evidence>
<dbReference type="EnsemblPlants" id="OPUNC11G00410.1">
    <property type="protein sequence ID" value="OPUNC11G00410.1"/>
    <property type="gene ID" value="OPUNC11G00410"/>
</dbReference>
<keyword evidence="6 11" id="KW-1133">Transmembrane helix</keyword>
<sequence length="959" mass="110222">MWSALFSQLREVHKRSASVMKAPPAAGEAGCHKPQATATNKMTVLQSPLGLRSILTSLVAFFIVVSSVSLLFDRGQDAQAQLAVEQHQHQEVQLKQKPASAAVGEQKSVVVDQSSLRTQEAQVQWTSELLDLAKDGGVDGEEQCNWSLGRWVYDNSSRPLYSGLKCSFIFDEVACDKYGRNDTKYQHWRWQPHSCNLPRFNAIKLLEKLRNKRLVFVGDSVNRNQWVSMVCMVENSIPDGRKMRVYNGSLISFKAFEYNATIDFYWSPLLLESNSDNPIIHRVEYRIIRADRIEKHANVWKDADFIVFNSYLWWRKQRDGMMMKVMYGSFEDGDAKLDEVEMVDGYEIALKKLTEYLGTNINKNKTRIFFAGSSPAHSWASNWGGDDNNKCLNETEPIQIEDYRSATTDYGMMDKAKEIFGTLEPKGIHVQILNITQLSDYRKDAHPTIFRRQYVPLTKEQIANPSIYADCTHWCLPGVPDVWNEFFALFSQLREVHKRSASVMKAPPAAGEAGCHKQQGTATNKMTVLLGLRSILTSLVAFFIVVSSVSLLFDRGQDAQAQLAVEQHQHQEVQLKQKPASAVVDQSSLRSQEAQVQWTSELLDGEEECNWSLGRWVYDNSSRPLYSGLKCSFIFDEVACDKYGRNDTKYQHWRWQPHSCKLPRFNATKLLEKLRNKRLVFVGDSVNRNQWVSMVCMVEHSIPDGRKMRVYNGSLISFKAFEYNATIDFYWSPLLLESNSDNPIIHRVEYRIIRADRIEKHANVWKDADFIVFNSYLWWRKQRDGMMMKVMYGSFEDGDAKLDEVEMVDGYEIALKKLTEYLGTNINKNKTRIFFAGSSPAHSWASNWGGDDNNKCLNETEPIQIEDYRSATTDYGMMDKAKQIFGTLEPKGIHIQILNITQLSDYRKDAHPTIFRRQYVPLTKEQIANPSIYADCTHWCLPGVPDVWNEFLYAYLMHK</sequence>
<evidence type="ECO:0000256" key="1">
    <source>
        <dbReference type="ARBA" id="ARBA00004323"/>
    </source>
</evidence>
<keyword evidence="15" id="KW-1185">Reference proteome</keyword>
<evidence type="ECO:0000259" key="12">
    <source>
        <dbReference type="Pfam" id="PF13839"/>
    </source>
</evidence>
<reference evidence="14" key="2">
    <citation type="submission" date="2018-05" db="EMBL/GenBank/DDBJ databases">
        <title>OpunRS2 (Oryza punctata Reference Sequence Version 2).</title>
        <authorList>
            <person name="Zhang J."/>
            <person name="Kudrna D."/>
            <person name="Lee S."/>
            <person name="Talag J."/>
            <person name="Welchert J."/>
            <person name="Wing R.A."/>
        </authorList>
    </citation>
    <scope>NUCLEOTIDE SEQUENCE [LARGE SCALE GENOMIC DNA]</scope>
</reference>
<feature type="domain" description="Trichome birefringence-like N-terminal" evidence="13">
    <location>
        <begin position="142"/>
        <end position="196"/>
    </location>
</feature>